<protein>
    <recommendedName>
        <fullName evidence="5">Carboxylesterase type B domain-containing protein</fullName>
    </recommendedName>
</protein>
<evidence type="ECO:0000259" key="5">
    <source>
        <dbReference type="Pfam" id="PF00135"/>
    </source>
</evidence>
<keyword evidence="3" id="KW-1015">Disulfide bond</keyword>
<feature type="chain" id="PRO_5012768618" description="Carboxylesterase type B domain-containing protein" evidence="4">
    <location>
        <begin position="16"/>
        <end position="550"/>
    </location>
</feature>
<keyword evidence="2" id="KW-0378">Hydrolase</keyword>
<gene>
    <name evidence="6" type="ORF">ASPCAL05035</name>
</gene>
<evidence type="ECO:0000313" key="6">
    <source>
        <dbReference type="EMBL" id="CEL03897.1"/>
    </source>
</evidence>
<dbReference type="OMA" id="GAWHGNE"/>
<dbReference type="SUPFAM" id="SSF53474">
    <property type="entry name" value="alpha/beta-Hydrolases"/>
    <property type="match status" value="1"/>
</dbReference>
<dbReference type="InterPro" id="IPR050654">
    <property type="entry name" value="AChE-related_enzymes"/>
</dbReference>
<dbReference type="Proteomes" id="UP000054771">
    <property type="component" value="Unassembled WGS sequence"/>
</dbReference>
<dbReference type="OrthoDB" id="408631at2759"/>
<dbReference type="PANTHER" id="PTHR43918">
    <property type="entry name" value="ACETYLCHOLINESTERASE"/>
    <property type="match status" value="1"/>
</dbReference>
<dbReference type="AlphaFoldDB" id="A0A0U5C6I4"/>
<dbReference type="STRING" id="454130.A0A0U5C6I4"/>
<feature type="signal peptide" evidence="4">
    <location>
        <begin position="1"/>
        <end position="15"/>
    </location>
</feature>
<reference evidence="7" key="1">
    <citation type="journal article" date="2016" name="Genome Announc.">
        <title>Draft genome sequences of fungus Aspergillus calidoustus.</title>
        <authorList>
            <person name="Horn F."/>
            <person name="Linde J."/>
            <person name="Mattern D.J."/>
            <person name="Walther G."/>
            <person name="Guthke R."/>
            <person name="Scherlach K."/>
            <person name="Martin K."/>
            <person name="Brakhage A.A."/>
            <person name="Petzke L."/>
            <person name="Valiante V."/>
        </authorList>
    </citation>
    <scope>NUCLEOTIDE SEQUENCE [LARGE SCALE GENOMIC DNA]</scope>
    <source>
        <strain evidence="7">SF006504</strain>
    </source>
</reference>
<comment type="similarity">
    <text evidence="1">Belongs to the type-B carboxylesterase/lipase family.</text>
</comment>
<dbReference type="InterPro" id="IPR000997">
    <property type="entry name" value="Cholinesterase"/>
</dbReference>
<keyword evidence="7" id="KW-1185">Reference proteome</keyword>
<feature type="domain" description="Carboxylesterase type B" evidence="5">
    <location>
        <begin position="28"/>
        <end position="472"/>
    </location>
</feature>
<dbReference type="ESTHER" id="9euro-a0a0u5c6i4">
    <property type="family name" value="Fungal_carboxylesterase_lipase"/>
</dbReference>
<organism evidence="6 7">
    <name type="scientific">Aspergillus calidoustus</name>
    <dbReference type="NCBI Taxonomy" id="454130"/>
    <lineage>
        <taxon>Eukaryota</taxon>
        <taxon>Fungi</taxon>
        <taxon>Dikarya</taxon>
        <taxon>Ascomycota</taxon>
        <taxon>Pezizomycotina</taxon>
        <taxon>Eurotiomycetes</taxon>
        <taxon>Eurotiomycetidae</taxon>
        <taxon>Eurotiales</taxon>
        <taxon>Aspergillaceae</taxon>
        <taxon>Aspergillus</taxon>
        <taxon>Aspergillus subgen. Nidulantes</taxon>
    </lineage>
</organism>
<dbReference type="InterPro" id="IPR029058">
    <property type="entry name" value="AB_hydrolase_fold"/>
</dbReference>
<dbReference type="PANTHER" id="PTHR43918:SF4">
    <property type="entry name" value="CARBOXYLIC ESTER HYDROLASE"/>
    <property type="match status" value="1"/>
</dbReference>
<name>A0A0U5C6I4_ASPCI</name>
<dbReference type="EMBL" id="CDMC01000004">
    <property type="protein sequence ID" value="CEL03897.1"/>
    <property type="molecule type" value="Genomic_DNA"/>
</dbReference>
<dbReference type="Pfam" id="PF00135">
    <property type="entry name" value="COesterase"/>
    <property type="match status" value="1"/>
</dbReference>
<dbReference type="Gene3D" id="3.40.50.1820">
    <property type="entry name" value="alpha/beta hydrolase"/>
    <property type="match status" value="1"/>
</dbReference>
<evidence type="ECO:0000256" key="1">
    <source>
        <dbReference type="ARBA" id="ARBA00005964"/>
    </source>
</evidence>
<dbReference type="InterPro" id="IPR002018">
    <property type="entry name" value="CarbesteraseB"/>
</dbReference>
<proteinExistence type="inferred from homology"/>
<dbReference type="GO" id="GO:0004104">
    <property type="term" value="F:cholinesterase activity"/>
    <property type="evidence" value="ECO:0007669"/>
    <property type="project" value="InterPro"/>
</dbReference>
<evidence type="ECO:0000256" key="3">
    <source>
        <dbReference type="ARBA" id="ARBA00023157"/>
    </source>
</evidence>
<sequence>MLALLSFVAVASAAACTPTYNSRPTAIIDSGAIVGTTTEIALPSATATVNKFLGIPFAEKPERFRLPAPVKPWANPRDASQYGPACFQQISETTAQFYEGVGLGVVPNGESEDCLNLNVYAPSTASAGSKAVLVWIYGGSWQNGANSLPLYDGSKVVANQDVVLVSINYRTNVFGFPADESIPLEERNLALHDTRLALDWVQRNIAYLGGDPRSVTIVGESGGSSTVDTLLTAPPNPLPFHAAIMTSSQISVPASPQTPGAYIAAWKALAELGGCPNPDAAFDCLSEYPAQDLVDLITNNSISFNGFPDGGVTWANNPRLDRLAGKSARVPVLIGTTADEASPFVIGLNDTRAALASINLGDFADLIIKAYPLGTPGILTEGARISRIATEFLMQCNTHVHANDTKRAGLDSWRFYFNASFPNTEFLPGVGAYHASEIAFFFGTYRAEGATPFQAELSNALQTAYADFAKNPTAGPGWPQVPTIGVFGNGVRPGVDEEGLQALTTIPSEVLDVRCPLYYPVYDTLSLTPWDEQLAAQNETGPSVDSGIPF</sequence>
<keyword evidence="4" id="KW-0732">Signal</keyword>
<evidence type="ECO:0000256" key="2">
    <source>
        <dbReference type="ARBA" id="ARBA00022801"/>
    </source>
</evidence>
<evidence type="ECO:0000256" key="4">
    <source>
        <dbReference type="SAM" id="SignalP"/>
    </source>
</evidence>
<accession>A0A0U5C6I4</accession>
<evidence type="ECO:0000313" key="7">
    <source>
        <dbReference type="Proteomes" id="UP000054771"/>
    </source>
</evidence>
<dbReference type="PRINTS" id="PR00878">
    <property type="entry name" value="CHOLNESTRASE"/>
</dbReference>